<evidence type="ECO:0000313" key="1">
    <source>
        <dbReference type="EMBL" id="ECH7212283.1"/>
    </source>
</evidence>
<protein>
    <submittedName>
        <fullName evidence="1">Uncharacterized protein</fullName>
    </submittedName>
</protein>
<comment type="caution">
    <text evidence="1">The sequence shown here is derived from an EMBL/GenBank/DDBJ whole genome shotgun (WGS) entry which is preliminary data.</text>
</comment>
<reference evidence="1 2" key="1">
    <citation type="submission" date="2019-07" db="EMBL/GenBank/DDBJ databases">
        <authorList>
            <consortium name="GenomeTrakr: Next Generation Sequencing Network for Food Pathogen Tracability"/>
        </authorList>
    </citation>
    <scope>NUCLEOTIDE SEQUENCE [LARGE SCALE GENOMIC DNA]</scope>
    <source>
        <strain evidence="1 2">FDA00014472</strain>
    </source>
</reference>
<dbReference type="AlphaFoldDB" id="A0A9W5FLU6"/>
<organism evidence="1 2">
    <name type="scientific">Listeria monocytogenes</name>
    <dbReference type="NCBI Taxonomy" id="1639"/>
    <lineage>
        <taxon>Bacteria</taxon>
        <taxon>Bacillati</taxon>
        <taxon>Bacillota</taxon>
        <taxon>Bacilli</taxon>
        <taxon>Bacillales</taxon>
        <taxon>Listeriaceae</taxon>
        <taxon>Listeria</taxon>
    </lineage>
</organism>
<dbReference type="Proteomes" id="UP000352246">
    <property type="component" value="Unassembled WGS sequence"/>
</dbReference>
<sequence length="240" mass="28405">MKEQKNDVKDEIQRQSSKFKMYSFNEKTEKIVILKDLLGQKNNEIDLEDLEKKKRRIKDIRYELKKLQNSEDKEKLNKISNLMTTLYKSSKEISTISKTDFNNEGFHLEYIKKGNSIQTIIFDELNDKKDRYYIGSMARHTMMQLCGYLSFLVMMIKEDRYPLIPFLVLDHISKQFDKENGKAIGSILAELYKNIDKEDLQIFIFDDETCENLNISADYSENLLLNNKTGFVPFYKPELK</sequence>
<dbReference type="EMBL" id="AAISWI010000013">
    <property type="protein sequence ID" value="ECH7212283.1"/>
    <property type="molecule type" value="Genomic_DNA"/>
</dbReference>
<name>A0A9W5FLU6_LISMN</name>
<proteinExistence type="predicted"/>
<accession>A0A9W5FLU6</accession>
<evidence type="ECO:0000313" key="2">
    <source>
        <dbReference type="Proteomes" id="UP000352246"/>
    </source>
</evidence>
<gene>
    <name evidence="1" type="ORF">FPL45_13170</name>
</gene>